<dbReference type="Pfam" id="PF00005">
    <property type="entry name" value="ABC_tran"/>
    <property type="match status" value="2"/>
</dbReference>
<feature type="domain" description="ABC transporter" evidence="10">
    <location>
        <begin position="100"/>
        <end position="334"/>
    </location>
</feature>
<dbReference type="InterPro" id="IPR003593">
    <property type="entry name" value="AAA+_ATPase"/>
</dbReference>
<proteinExistence type="predicted"/>
<dbReference type="InterPro" id="IPR017871">
    <property type="entry name" value="ABC_transporter-like_CS"/>
</dbReference>
<dbReference type="EMBL" id="BNJQ01000003">
    <property type="protein sequence ID" value="GHP02657.1"/>
    <property type="molecule type" value="Genomic_DNA"/>
</dbReference>
<dbReference type="GO" id="GO:0003746">
    <property type="term" value="F:translation elongation factor activity"/>
    <property type="evidence" value="ECO:0007669"/>
    <property type="project" value="UniProtKB-KW"/>
</dbReference>
<evidence type="ECO:0000256" key="2">
    <source>
        <dbReference type="ARBA" id="ARBA00004815"/>
    </source>
</evidence>
<dbReference type="InterPro" id="IPR027417">
    <property type="entry name" value="P-loop_NTPase"/>
</dbReference>
<evidence type="ECO:0000256" key="8">
    <source>
        <dbReference type="ARBA" id="ARBA00022917"/>
    </source>
</evidence>
<evidence type="ECO:0000256" key="7">
    <source>
        <dbReference type="ARBA" id="ARBA00022840"/>
    </source>
</evidence>
<evidence type="ECO:0000256" key="6">
    <source>
        <dbReference type="ARBA" id="ARBA00022768"/>
    </source>
</evidence>
<evidence type="ECO:0000259" key="10">
    <source>
        <dbReference type="PROSITE" id="PS50893"/>
    </source>
</evidence>
<sequence length="743" mass="79037">MASAVLILRSRLPDVDDDTADFLVSSIQSVLDEADSNDEAVEELVDVLAPHVEEAGLPDTAAHELAAALVANQRGGGGGGGAGDGGTDASAAPSKDAPLVACRGIILALGGNVLLERADLELKRGRRYFILGRNGVGKTTLCRRIASREISGWPGDVGTFLVPGANLLDAPEGASAREYARMSAANAKDAPGAAQRIGDTLDDAADAALKRTGFDIDDGDSDATAVSAEKAVSALSGGWRMRLALATSLLHPADVLIFDEPSNHLDVSAVQWLIDFLKSGELSERCVVVVSHDKNFVRSVCTDVIHFHDKLLTHFPDFEAFAQAHPELAKAPEDGGNVRGKGDALVVNADDELRRAAQERVAMAQRLADAPGGRNWTSMSSSSGPASAAMAGGASAEDVLLDGADDDEGGDGEGPLAFRFPAPGPLEGVKGRSRKVLSLDHATFGYDESSRPIIVEPASVKLTPSSRVAVTGPNGAGKTTLVRLLVGELTASSGDSFRHPSAQVAYVAQHTRKHIEEHLTLSPMQYLKRRYGGSNAADPSGVDAEFLARPDIALTPDEEAERVSGKASINAIVGRRKRAGQVEYELKKNSREETVWEPLAYLRAHTNSYAMKLVLRFDEMQRAAESGMAVRPATTLEVLQHFKLFGISRRLANTELAGLSDGQKCRVVLAACFWPKPHVVILDEPTNFLDADSAWALATSLRTFKGACLCVSHDKLFLDRVCDEEWKVPGDGTVTVVPWEALK</sequence>
<name>A0A830HC47_9CHLO</name>
<keyword evidence="3" id="KW-0963">Cytoplasm</keyword>
<evidence type="ECO:0000313" key="12">
    <source>
        <dbReference type="Proteomes" id="UP000660262"/>
    </source>
</evidence>
<dbReference type="PROSITE" id="PS50893">
    <property type="entry name" value="ABC_TRANSPORTER_2"/>
    <property type="match status" value="2"/>
</dbReference>
<comment type="caution">
    <text evidence="11">The sequence shown here is derived from an EMBL/GenBank/DDBJ whole genome shotgun (WGS) entry which is preliminary data.</text>
</comment>
<evidence type="ECO:0000256" key="1">
    <source>
        <dbReference type="ARBA" id="ARBA00004496"/>
    </source>
</evidence>
<evidence type="ECO:0000256" key="5">
    <source>
        <dbReference type="ARBA" id="ARBA00022741"/>
    </source>
</evidence>
<dbReference type="InterPro" id="IPR003439">
    <property type="entry name" value="ABC_transporter-like_ATP-bd"/>
</dbReference>
<dbReference type="GO" id="GO:0005737">
    <property type="term" value="C:cytoplasm"/>
    <property type="evidence" value="ECO:0007669"/>
    <property type="project" value="UniProtKB-SubCell"/>
</dbReference>
<keyword evidence="5" id="KW-0547">Nucleotide-binding</keyword>
<evidence type="ECO:0000256" key="4">
    <source>
        <dbReference type="ARBA" id="ARBA00022737"/>
    </source>
</evidence>
<keyword evidence="4" id="KW-0677">Repeat</keyword>
<dbReference type="InterPro" id="IPR050611">
    <property type="entry name" value="ABCF"/>
</dbReference>
<dbReference type="OrthoDB" id="2110130at2759"/>
<comment type="pathway">
    <text evidence="2">Protein biosynthesis; polypeptide chain elongation.</text>
</comment>
<dbReference type="PANTHER" id="PTHR19211">
    <property type="entry name" value="ATP-BINDING TRANSPORT PROTEIN-RELATED"/>
    <property type="match status" value="1"/>
</dbReference>
<dbReference type="PANTHER" id="PTHR19211:SF5">
    <property type="entry name" value="ELONGATION FACTOR 3A-RELATED"/>
    <property type="match status" value="1"/>
</dbReference>
<protein>
    <recommendedName>
        <fullName evidence="10">ABC transporter domain-containing protein</fullName>
    </recommendedName>
</protein>
<keyword evidence="12" id="KW-1185">Reference proteome</keyword>
<dbReference type="PROSITE" id="PS00211">
    <property type="entry name" value="ABC_TRANSPORTER_1"/>
    <property type="match status" value="1"/>
</dbReference>
<gene>
    <name evidence="11" type="ORF">PPROV_000141300</name>
</gene>
<dbReference type="GO" id="GO:0005524">
    <property type="term" value="F:ATP binding"/>
    <property type="evidence" value="ECO:0007669"/>
    <property type="project" value="UniProtKB-KW"/>
</dbReference>
<dbReference type="CDD" id="cd03221">
    <property type="entry name" value="ABCF_EF-3"/>
    <property type="match status" value="1"/>
</dbReference>
<dbReference type="InterPro" id="IPR047038">
    <property type="entry name" value="eEF3_chromodomain-like_sf"/>
</dbReference>
<keyword evidence="8" id="KW-0648">Protein biosynthesis</keyword>
<dbReference type="AlphaFoldDB" id="A0A830HC47"/>
<dbReference type="Gene3D" id="3.40.50.300">
    <property type="entry name" value="P-loop containing nucleotide triphosphate hydrolases"/>
    <property type="match status" value="2"/>
</dbReference>
<keyword evidence="7" id="KW-0067">ATP-binding</keyword>
<feature type="compositionally biased region" description="Low complexity" evidence="9">
    <location>
        <begin position="378"/>
        <end position="398"/>
    </location>
</feature>
<reference evidence="11" key="1">
    <citation type="submission" date="2020-10" db="EMBL/GenBank/DDBJ databases">
        <title>Unveiling of a novel bifunctional photoreceptor, Dualchrome1, isolated from a cosmopolitan green alga.</title>
        <authorList>
            <person name="Suzuki S."/>
            <person name="Kawachi M."/>
        </authorList>
    </citation>
    <scope>NUCLEOTIDE SEQUENCE</scope>
    <source>
        <strain evidence="11">NIES 2893</strain>
    </source>
</reference>
<feature type="domain" description="ABC transporter" evidence="10">
    <location>
        <begin position="437"/>
        <end position="738"/>
    </location>
</feature>
<dbReference type="GO" id="GO:0016887">
    <property type="term" value="F:ATP hydrolysis activity"/>
    <property type="evidence" value="ECO:0007669"/>
    <property type="project" value="InterPro"/>
</dbReference>
<accession>A0A830HC47</accession>
<dbReference type="Proteomes" id="UP000660262">
    <property type="component" value="Unassembled WGS sequence"/>
</dbReference>
<feature type="region of interest" description="Disordered" evidence="9">
    <location>
        <begin position="366"/>
        <end position="425"/>
    </location>
</feature>
<evidence type="ECO:0000256" key="9">
    <source>
        <dbReference type="SAM" id="MobiDB-lite"/>
    </source>
</evidence>
<evidence type="ECO:0000256" key="3">
    <source>
        <dbReference type="ARBA" id="ARBA00022490"/>
    </source>
</evidence>
<evidence type="ECO:0000313" key="11">
    <source>
        <dbReference type="EMBL" id="GHP02657.1"/>
    </source>
</evidence>
<organism evidence="11 12">
    <name type="scientific">Pycnococcus provasolii</name>
    <dbReference type="NCBI Taxonomy" id="41880"/>
    <lineage>
        <taxon>Eukaryota</taxon>
        <taxon>Viridiplantae</taxon>
        <taxon>Chlorophyta</taxon>
        <taxon>Pseudoscourfieldiophyceae</taxon>
        <taxon>Pseudoscourfieldiales</taxon>
        <taxon>Pycnococcaceae</taxon>
        <taxon>Pycnococcus</taxon>
    </lineage>
</organism>
<dbReference type="SUPFAM" id="SSF52540">
    <property type="entry name" value="P-loop containing nucleoside triphosphate hydrolases"/>
    <property type="match status" value="2"/>
</dbReference>
<feature type="compositionally biased region" description="Acidic residues" evidence="9">
    <location>
        <begin position="399"/>
        <end position="411"/>
    </location>
</feature>
<dbReference type="Gene3D" id="2.40.50.990">
    <property type="match status" value="1"/>
</dbReference>
<keyword evidence="6" id="KW-0251">Elongation factor</keyword>
<dbReference type="SMART" id="SM00382">
    <property type="entry name" value="AAA"/>
    <property type="match status" value="2"/>
</dbReference>
<comment type="subcellular location">
    <subcellularLocation>
        <location evidence="1">Cytoplasm</location>
    </subcellularLocation>
</comment>